<keyword evidence="2" id="KW-1003">Cell membrane</keyword>
<dbReference type="InterPro" id="IPR012556">
    <property type="entry name" value="Entericidin"/>
</dbReference>
<accession>A0ABW7FY64</accession>
<evidence type="ECO:0000256" key="4">
    <source>
        <dbReference type="ARBA" id="ARBA00023136"/>
    </source>
</evidence>
<keyword evidence="3" id="KW-0732">Signal</keyword>
<protein>
    <submittedName>
        <fullName evidence="7">Entericidin A/B family lipoprotein</fullName>
    </submittedName>
</protein>
<proteinExistence type="inferred from homology"/>
<dbReference type="EMBL" id="JBIGHZ010000005">
    <property type="protein sequence ID" value="MFG6449249.1"/>
    <property type="molecule type" value="Genomic_DNA"/>
</dbReference>
<keyword evidence="5" id="KW-0564">Palmitate</keyword>
<dbReference type="PROSITE" id="PS51257">
    <property type="entry name" value="PROKAR_LIPOPROTEIN"/>
    <property type="match status" value="1"/>
</dbReference>
<evidence type="ECO:0000256" key="2">
    <source>
        <dbReference type="ARBA" id="ARBA00022475"/>
    </source>
</evidence>
<evidence type="ECO:0000313" key="8">
    <source>
        <dbReference type="Proteomes" id="UP001606099"/>
    </source>
</evidence>
<evidence type="ECO:0000256" key="6">
    <source>
        <dbReference type="ARBA" id="ARBA00023288"/>
    </source>
</evidence>
<evidence type="ECO:0000256" key="1">
    <source>
        <dbReference type="ARBA" id="ARBA00010296"/>
    </source>
</evidence>
<comment type="caution">
    <text evidence="7">The sequence shown here is derived from an EMBL/GenBank/DDBJ whole genome shotgun (WGS) entry which is preliminary data.</text>
</comment>
<evidence type="ECO:0000256" key="5">
    <source>
        <dbReference type="ARBA" id="ARBA00023139"/>
    </source>
</evidence>
<evidence type="ECO:0000256" key="3">
    <source>
        <dbReference type="ARBA" id="ARBA00022729"/>
    </source>
</evidence>
<dbReference type="Proteomes" id="UP001606099">
    <property type="component" value="Unassembled WGS sequence"/>
</dbReference>
<evidence type="ECO:0000313" key="7">
    <source>
        <dbReference type="EMBL" id="MFG6449249.1"/>
    </source>
</evidence>
<keyword evidence="4" id="KW-0472">Membrane</keyword>
<dbReference type="RefSeq" id="WP_394462256.1">
    <property type="nucleotide sequence ID" value="NZ_JBIGHZ010000005.1"/>
</dbReference>
<gene>
    <name evidence="7" type="ORF">ACG0Z6_13550</name>
</gene>
<keyword evidence="6 7" id="KW-0449">Lipoprotein</keyword>
<reference evidence="7 8" key="1">
    <citation type="submission" date="2024-08" db="EMBL/GenBank/DDBJ databases">
        <authorList>
            <person name="Lu H."/>
        </authorList>
    </citation>
    <scope>NUCLEOTIDE SEQUENCE [LARGE SCALE GENOMIC DNA]</scope>
    <source>
        <strain evidence="7 8">BYS180W</strain>
    </source>
</reference>
<dbReference type="Pfam" id="PF08085">
    <property type="entry name" value="Entericidin"/>
    <property type="match status" value="1"/>
</dbReference>
<sequence>MRYLSALILSLVLLTLAGCNTMQGLGKDIQKAGETLEGAAKKK</sequence>
<keyword evidence="8" id="KW-1185">Reference proteome</keyword>
<name>A0ABW7FY64_9BURK</name>
<comment type="similarity">
    <text evidence="1">Belongs to the EcnA/EcnB lipoprotein family.</text>
</comment>
<organism evidence="7 8">
    <name type="scientific">Roseateles rivi</name>
    <dbReference type="NCBI Taxonomy" id="3299028"/>
    <lineage>
        <taxon>Bacteria</taxon>
        <taxon>Pseudomonadati</taxon>
        <taxon>Pseudomonadota</taxon>
        <taxon>Betaproteobacteria</taxon>
        <taxon>Burkholderiales</taxon>
        <taxon>Sphaerotilaceae</taxon>
        <taxon>Roseateles</taxon>
    </lineage>
</organism>